<dbReference type="InterPro" id="IPR053754">
    <property type="entry name" value="OligoMan_bind_ChitinaseAct_sf"/>
</dbReference>
<dbReference type="AlphaFoldDB" id="A0A252CF12"/>
<evidence type="ECO:0000259" key="1">
    <source>
        <dbReference type="Pfam" id="PF12151"/>
    </source>
</evidence>
<feature type="domain" description="Mannan-binding protein" evidence="1">
    <location>
        <begin position="80"/>
        <end position="115"/>
    </location>
</feature>
<dbReference type="Pfam" id="PF12151">
    <property type="entry name" value="MVL"/>
    <property type="match status" value="1"/>
</dbReference>
<protein>
    <submittedName>
        <fullName evidence="2">Lectin MVL</fullName>
    </submittedName>
</protein>
<evidence type="ECO:0000313" key="2">
    <source>
        <dbReference type="EMBL" id="OUK05125.1"/>
    </source>
</evidence>
<sequence>MPSTTKYAIDIPAGPIWNQKDAELKGPIIAAAHLGRWTGHWKTVIPGKMSVVNIEFDINKTGKNTIVVDVVAGPIWNEEDAKVKAPIVCASYGGEWTGAWHTPKETWGKMSVCQCKFTF</sequence>
<dbReference type="InterPro" id="IPR021992">
    <property type="entry name" value="MVL"/>
</dbReference>
<name>A0A252CF12_9LACT</name>
<accession>A0A252CF12</accession>
<comment type="caution">
    <text evidence="2">The sequence shown here is derived from an EMBL/GenBank/DDBJ whole genome shotgun (WGS) entry which is preliminary data.</text>
</comment>
<organism evidence="2 3">
    <name type="scientific">Lactococcus petauri</name>
    <dbReference type="NCBI Taxonomy" id="1940789"/>
    <lineage>
        <taxon>Bacteria</taxon>
        <taxon>Bacillati</taxon>
        <taxon>Bacillota</taxon>
        <taxon>Bacilli</taxon>
        <taxon>Lactobacillales</taxon>
        <taxon>Streptococcaceae</taxon>
        <taxon>Lactococcus</taxon>
    </lineage>
</organism>
<reference evidence="2 3" key="1">
    <citation type="submission" date="2017-02" db="EMBL/GenBank/DDBJ databases">
        <authorList>
            <person name="Peterson S.W."/>
        </authorList>
    </citation>
    <scope>NUCLEOTIDE SEQUENCE [LARGE SCALE GENOMIC DNA]</scope>
    <source>
        <strain evidence="2">159469</strain>
    </source>
</reference>
<evidence type="ECO:0000313" key="3">
    <source>
        <dbReference type="Proteomes" id="UP000194606"/>
    </source>
</evidence>
<dbReference type="Gene3D" id="3.30.1490.230">
    <property type="match status" value="2"/>
</dbReference>
<proteinExistence type="predicted"/>
<dbReference type="Proteomes" id="UP000194606">
    <property type="component" value="Unassembled WGS sequence"/>
</dbReference>
<gene>
    <name evidence="2" type="ORF">BZZ03_02745</name>
</gene>
<dbReference type="EMBL" id="MUIZ01000002">
    <property type="protein sequence ID" value="OUK05125.1"/>
    <property type="molecule type" value="Genomic_DNA"/>
</dbReference>